<organism evidence="1">
    <name type="scientific">marine sediment metagenome</name>
    <dbReference type="NCBI Taxonomy" id="412755"/>
    <lineage>
        <taxon>unclassified sequences</taxon>
        <taxon>metagenomes</taxon>
        <taxon>ecological metagenomes</taxon>
    </lineage>
</organism>
<name>X0TG89_9ZZZZ</name>
<feature type="non-terminal residue" evidence="1">
    <location>
        <position position="213"/>
    </location>
</feature>
<sequence>MKRAFKTIGWMLVLAVVVVIIGCAKTGKEKVVKLAVESSFKYTETGMDEYDDFLSTSQELIYKLDLADYAIRNIVPKFKKAASTIIGFLGDAQDLSDDIQEVGQIFTSLAESLKKAQIVLTVFIDESGYSFKVKPETEDVNLKPGLIQQVEDALDEVNDAIGNLKSIPDNLAEAVEQAKSLISQGTDLVISAKDDFTGLNARKLPGCTSSMKE</sequence>
<accession>X0TG89</accession>
<evidence type="ECO:0000313" key="1">
    <source>
        <dbReference type="EMBL" id="GAF87152.1"/>
    </source>
</evidence>
<gene>
    <name evidence="1" type="ORF">S01H1_28982</name>
</gene>
<comment type="caution">
    <text evidence="1">The sequence shown here is derived from an EMBL/GenBank/DDBJ whole genome shotgun (WGS) entry which is preliminary data.</text>
</comment>
<dbReference type="AlphaFoldDB" id="X0TG89"/>
<reference evidence="1" key="1">
    <citation type="journal article" date="2014" name="Front. Microbiol.">
        <title>High frequency of phylogenetically diverse reductive dehalogenase-homologous genes in deep subseafloor sedimentary metagenomes.</title>
        <authorList>
            <person name="Kawai M."/>
            <person name="Futagami T."/>
            <person name="Toyoda A."/>
            <person name="Takaki Y."/>
            <person name="Nishi S."/>
            <person name="Hori S."/>
            <person name="Arai W."/>
            <person name="Tsubouchi T."/>
            <person name="Morono Y."/>
            <person name="Uchiyama I."/>
            <person name="Ito T."/>
            <person name="Fujiyama A."/>
            <person name="Inagaki F."/>
            <person name="Takami H."/>
        </authorList>
    </citation>
    <scope>NUCLEOTIDE SEQUENCE</scope>
    <source>
        <strain evidence="1">Expedition CK06-06</strain>
    </source>
</reference>
<proteinExistence type="predicted"/>
<dbReference type="EMBL" id="BARS01017746">
    <property type="protein sequence ID" value="GAF87152.1"/>
    <property type="molecule type" value="Genomic_DNA"/>
</dbReference>
<protein>
    <submittedName>
        <fullName evidence="1">Uncharacterized protein</fullName>
    </submittedName>
</protein>
<dbReference type="PROSITE" id="PS51257">
    <property type="entry name" value="PROKAR_LIPOPROTEIN"/>
    <property type="match status" value="1"/>
</dbReference>